<feature type="compositionally biased region" description="Polar residues" evidence="1">
    <location>
        <begin position="28"/>
        <end position="50"/>
    </location>
</feature>
<dbReference type="Gene3D" id="3.30.70.270">
    <property type="match status" value="1"/>
</dbReference>
<feature type="domain" description="Reverse transcriptase" evidence="2">
    <location>
        <begin position="1122"/>
        <end position="1363"/>
    </location>
</feature>
<feature type="region of interest" description="Disordered" evidence="1">
    <location>
        <begin position="210"/>
        <end position="232"/>
    </location>
</feature>
<name>A0A2N9GSS0_FAGSY</name>
<dbReference type="CDD" id="cd01650">
    <property type="entry name" value="RT_nLTR_like"/>
    <property type="match status" value="1"/>
</dbReference>
<dbReference type="CDD" id="cd01647">
    <property type="entry name" value="RT_LTR"/>
    <property type="match status" value="1"/>
</dbReference>
<feature type="region of interest" description="Disordered" evidence="1">
    <location>
        <begin position="525"/>
        <end position="544"/>
    </location>
</feature>
<dbReference type="Gene3D" id="3.10.10.10">
    <property type="entry name" value="HIV Type 1 Reverse Transcriptase, subunit A, domain 1"/>
    <property type="match status" value="1"/>
</dbReference>
<protein>
    <recommendedName>
        <fullName evidence="2">Reverse transcriptase domain-containing protein</fullName>
    </recommendedName>
</protein>
<feature type="region of interest" description="Disordered" evidence="1">
    <location>
        <begin position="64"/>
        <end position="95"/>
    </location>
</feature>
<dbReference type="InterPro" id="IPR000477">
    <property type="entry name" value="RT_dom"/>
</dbReference>
<proteinExistence type="predicted"/>
<dbReference type="InterPro" id="IPR043128">
    <property type="entry name" value="Rev_trsase/Diguanyl_cyclase"/>
</dbReference>
<sequence>MSHSGPASPQCAGSLVWQASGPSHHEVSTGSSYRPSEHTPSATSVIPSYRQTDLRQHLNIRAVKEKHKRSDENISERRDRGVLPPSVPKKKARRGEQGAVWKALDLVSSSPFFEEIERAELPDKFTAPHLGVLFPSNLGEVTLRWFNQLDQGTVGFWSQMAEAFVGRFITNSRRPKGMDTLMMMKLGDNESIKDYSASVRLLGRINGSIGKNHTPSVDKADQPPNKIHSDPSPISLQCNYREGLVAQDESNSLDLASKAEVSHQGRGHGGCRDDYRRPGQWKEKVLQKKTLERMYLPGRFMKPQGCLPIWHVILLVYLSILSSSSRDVGEIRNNYGRVKKKNRKWRVCVDFTDLNKTCPKDSFPLSRIDQLVDSAFGHERMSFLDAFQGYHQIPMTLFDQEKIAFITPRGAYCYKSLMVVKAGTSSPDKQILKNFREANKVFVCQKQSNARDHFVSLKEYGASRNKGFVVIPEGRDLWGWHGFSQVLTGLLNLRRNSGKQPVGAMESRPRSSQLHDRCFDTQWNPDCSPGASTSHVDPESSRLRDEAPIQSGVLALASTHSGELALASSQSGELNSTLPDLDRTWGTSNEWFIDLRDGRRLRLLMDIQQSVVGQHNLEDEDPTTQKLIQWLVSQQDSGKSDTDAEILDVGDGDTDSTSHGAMEIPSVEDEALFEFLKTPISNPSKWVELKRKGFGKYLEASYEEARRNQNGGEPGVKKKVFSFGVRGKRELKCLILSWDVRGLNDVMKRIRVKGMLKEWKTDIICLQETKMELITRQTVRSFWSCHHVDWIYLGSVGASGDILVMWDSRVVERVEETEIEASFGKSYQELSVGGRLLSVWLEILMWSIFHLKNQKRMLRMFSDHFPTLLECDNIQQGKRPFCFENMWLKVEGFGDRVKAWWDSYQFEGTPSFTLAKKLKALKMDLKNWNKLEFGHISMTKSKLQTELLEFDIVEDRRPLEVEEKVKKKKIQVQANYEKLLLMEEISWRQKSRALWLKEGDKNSNFFHRLANSNRRTNSIGQLSINGELTSDQDIICDHITQFYEHLFMENECRRPFLDGLHFSNLSLADAKTLDKPFEDSEIFNVVKNFRGDKALGPNRFSLAFYQSYWNSVGPDMMAVCKEFHDHGQFEKSLNTTFLALIPKKAGAVEIKDFRPISLVGGVYKIIAKALANRLSAVLGKLISPSQNAFMKGRQILDSVLIANECLDSRIKDNVPGVLCKLDLEKAYDHVNWDFLLYLLRRCGDPLSPMLFMIVMEALSKLLDKAIVGNFLTGFSVGGGPSASISVSHLLFADDTLIFYDADPSQLLFFRLVLTWFEAIYGLRINLGKSELVSVGDVADIEELAGLLGCKTSALPMKYLGLPLGAHFKSKGIWDPIIEKMERRLVGWKRMYLSKDGRLTLIKSTLSNFPIYFLSLFPIPVSVAKCIEKIQRDFLWKGLGEDFKFHLVKWDTICSPISNGGLAVRNLKLFNEALLGKWLWRYGLEREALWRRVVDGKYSSLENGWSTAVSHGPHGVSLWKNIRGGWAKFERIIYFKVGNGAQIRFWYDTWCGDYPLKDIFPDLYCIACDKEAFVAAHLQLRNNSIHWEVNFTRATQDWEFRVHIYILLKSQSPYLHSLTCFTQLKSWEEVRIRCVGGLAVQQTLRQPEKTKFYLGKLVLHVQG</sequence>
<accession>A0A2N9GSS0</accession>
<dbReference type="InterPro" id="IPR036691">
    <property type="entry name" value="Endo/exonu/phosph_ase_sf"/>
</dbReference>
<evidence type="ECO:0000256" key="1">
    <source>
        <dbReference type="SAM" id="MobiDB-lite"/>
    </source>
</evidence>
<dbReference type="EMBL" id="OIVN01002313">
    <property type="protein sequence ID" value="SPD02518.1"/>
    <property type="molecule type" value="Genomic_DNA"/>
</dbReference>
<feature type="compositionally biased region" description="Basic and acidic residues" evidence="1">
    <location>
        <begin position="68"/>
        <end position="81"/>
    </location>
</feature>
<dbReference type="Gene3D" id="3.60.10.10">
    <property type="entry name" value="Endonuclease/exonuclease/phosphatase"/>
    <property type="match status" value="1"/>
</dbReference>
<reference evidence="3" key="1">
    <citation type="submission" date="2018-02" db="EMBL/GenBank/DDBJ databases">
        <authorList>
            <person name="Cohen D.B."/>
            <person name="Kent A.D."/>
        </authorList>
    </citation>
    <scope>NUCLEOTIDE SEQUENCE</scope>
</reference>
<feature type="region of interest" description="Disordered" evidence="1">
    <location>
        <begin position="1"/>
        <end position="50"/>
    </location>
</feature>
<evidence type="ECO:0000313" key="3">
    <source>
        <dbReference type="EMBL" id="SPD02518.1"/>
    </source>
</evidence>
<dbReference type="InterPro" id="IPR043502">
    <property type="entry name" value="DNA/RNA_pol_sf"/>
</dbReference>
<dbReference type="SUPFAM" id="SSF56672">
    <property type="entry name" value="DNA/RNA polymerases"/>
    <property type="match status" value="2"/>
</dbReference>
<dbReference type="PANTHER" id="PTHR33116:SF78">
    <property type="entry name" value="OS12G0587133 PROTEIN"/>
    <property type="match status" value="1"/>
</dbReference>
<evidence type="ECO:0000259" key="2">
    <source>
        <dbReference type="PROSITE" id="PS50878"/>
    </source>
</evidence>
<dbReference type="SUPFAM" id="SSF56219">
    <property type="entry name" value="DNase I-like"/>
    <property type="match status" value="1"/>
</dbReference>
<gene>
    <name evidence="3" type="ORF">FSB_LOCUS30400</name>
</gene>
<feature type="compositionally biased region" description="Polar residues" evidence="1">
    <location>
        <begin position="525"/>
        <end position="535"/>
    </location>
</feature>
<dbReference type="PANTHER" id="PTHR33116">
    <property type="entry name" value="REVERSE TRANSCRIPTASE ZINC-BINDING DOMAIN-CONTAINING PROTEIN-RELATED-RELATED"/>
    <property type="match status" value="1"/>
</dbReference>
<dbReference type="PROSITE" id="PS50878">
    <property type="entry name" value="RT_POL"/>
    <property type="match status" value="1"/>
</dbReference>
<dbReference type="Pfam" id="PF00078">
    <property type="entry name" value="RVT_1"/>
    <property type="match status" value="3"/>
</dbReference>
<organism evidence="3">
    <name type="scientific">Fagus sylvatica</name>
    <name type="common">Beechnut</name>
    <dbReference type="NCBI Taxonomy" id="28930"/>
    <lineage>
        <taxon>Eukaryota</taxon>
        <taxon>Viridiplantae</taxon>
        <taxon>Streptophyta</taxon>
        <taxon>Embryophyta</taxon>
        <taxon>Tracheophyta</taxon>
        <taxon>Spermatophyta</taxon>
        <taxon>Magnoliopsida</taxon>
        <taxon>eudicotyledons</taxon>
        <taxon>Gunneridae</taxon>
        <taxon>Pentapetalae</taxon>
        <taxon>rosids</taxon>
        <taxon>fabids</taxon>
        <taxon>Fagales</taxon>
        <taxon>Fagaceae</taxon>
        <taxon>Fagus</taxon>
    </lineage>
</organism>